<evidence type="ECO:0000313" key="3">
    <source>
        <dbReference type="Proteomes" id="UP000176863"/>
    </source>
</evidence>
<protein>
    <submittedName>
        <fullName evidence="2">Uncharacterized protein</fullName>
    </submittedName>
</protein>
<proteinExistence type="predicted"/>
<comment type="caution">
    <text evidence="2">The sequence shown here is derived from an EMBL/GenBank/DDBJ whole genome shotgun (WGS) entry which is preliminary data.</text>
</comment>
<reference evidence="2 3" key="1">
    <citation type="journal article" date="2016" name="Nat. Commun.">
        <title>Thousands of microbial genomes shed light on interconnected biogeochemical processes in an aquifer system.</title>
        <authorList>
            <person name="Anantharaman K."/>
            <person name="Brown C.T."/>
            <person name="Hug L.A."/>
            <person name="Sharon I."/>
            <person name="Castelle C.J."/>
            <person name="Probst A.J."/>
            <person name="Thomas B.C."/>
            <person name="Singh A."/>
            <person name="Wilkins M.J."/>
            <person name="Karaoz U."/>
            <person name="Brodie E.L."/>
            <person name="Williams K.H."/>
            <person name="Hubbard S.S."/>
            <person name="Banfield J.F."/>
        </authorList>
    </citation>
    <scope>NUCLEOTIDE SEQUENCE [LARGE SCALE GENOMIC DNA]</scope>
</reference>
<dbReference type="AlphaFoldDB" id="A0A1F6CXB9"/>
<accession>A0A1F6CXB9</accession>
<evidence type="ECO:0000256" key="1">
    <source>
        <dbReference type="SAM" id="MobiDB-lite"/>
    </source>
</evidence>
<evidence type="ECO:0000313" key="2">
    <source>
        <dbReference type="EMBL" id="OGG53814.1"/>
    </source>
</evidence>
<sequence length="95" mass="10735">MQYLHQTQYGHAGGFHTAKPVMAMNKGHIYEMKNGRPDVKPIYAVRGEHAYATAFHPGGESPHAAFEIRGDKVHTTPHHPQHDPTKHVFELRPHP</sequence>
<dbReference type="STRING" id="1798480.A2851_01295"/>
<dbReference type="EMBL" id="MFKT01000008">
    <property type="protein sequence ID" value="OGG53814.1"/>
    <property type="molecule type" value="Genomic_DNA"/>
</dbReference>
<organism evidence="2 3">
    <name type="scientific">Candidatus Kaiserbacteria bacterium RIFCSPHIGHO2_01_FULL_53_29</name>
    <dbReference type="NCBI Taxonomy" id="1798480"/>
    <lineage>
        <taxon>Bacteria</taxon>
        <taxon>Candidatus Kaiseribacteriota</taxon>
    </lineage>
</organism>
<gene>
    <name evidence="2" type="ORF">A2851_01295</name>
</gene>
<name>A0A1F6CXB9_9BACT</name>
<feature type="region of interest" description="Disordered" evidence="1">
    <location>
        <begin position="73"/>
        <end position="95"/>
    </location>
</feature>
<dbReference type="Proteomes" id="UP000176863">
    <property type="component" value="Unassembled WGS sequence"/>
</dbReference>